<comment type="similarity">
    <text evidence="1">Belongs to the bacterial sugar transferase family.</text>
</comment>
<evidence type="ECO:0000256" key="2">
    <source>
        <dbReference type="SAM" id="Phobius"/>
    </source>
</evidence>
<keyword evidence="6" id="KW-0808">Transferase</keyword>
<reference evidence="4 8" key="2">
    <citation type="submission" date="2019-07" db="EMBL/GenBank/DDBJ databases">
        <title>Draft genome Sequence of Chlorobium phaeovibrioides sp. strain PhvTcv-s14, from the Phylum Chlorobi.</title>
        <authorList>
            <person name="Babenko V."/>
            <person name="Boldyreva D."/>
            <person name="Kanygina A."/>
            <person name="Selezneva O."/>
            <person name="Akopiyan T."/>
            <person name="Lunina O."/>
        </authorList>
    </citation>
    <scope>NUCLEOTIDE SEQUENCE [LARGE SCALE GENOMIC DNA]</scope>
    <source>
        <strain evidence="4 8">GrTcv12</strain>
    </source>
</reference>
<organism evidence="6 7">
    <name type="scientific">Chlorobium phaeovibrioides</name>
    <dbReference type="NCBI Taxonomy" id="1094"/>
    <lineage>
        <taxon>Bacteria</taxon>
        <taxon>Pseudomonadati</taxon>
        <taxon>Chlorobiota</taxon>
        <taxon>Chlorobiia</taxon>
        <taxon>Chlorobiales</taxon>
        <taxon>Chlorobiaceae</taxon>
        <taxon>Chlorobium/Pelodictyon group</taxon>
        <taxon>Chlorobium</taxon>
    </lineage>
</organism>
<keyword evidence="9" id="KW-1185">Reference proteome</keyword>
<proteinExistence type="inferred from homology"/>
<evidence type="ECO:0000256" key="1">
    <source>
        <dbReference type="ARBA" id="ARBA00006464"/>
    </source>
</evidence>
<evidence type="ECO:0000313" key="7">
    <source>
        <dbReference type="Proteomes" id="UP000279908"/>
    </source>
</evidence>
<evidence type="ECO:0000313" key="5">
    <source>
        <dbReference type="EMBL" id="MWV54139.1"/>
    </source>
</evidence>
<dbReference type="EMBL" id="WUBZ01000008">
    <property type="protein sequence ID" value="MWV54139.1"/>
    <property type="molecule type" value="Genomic_DNA"/>
</dbReference>
<accession>A0A432AU06</accession>
<protein>
    <submittedName>
        <fullName evidence="6">Sugar transferase</fullName>
    </submittedName>
</protein>
<comment type="caution">
    <text evidence="6">The sequence shown here is derived from an EMBL/GenBank/DDBJ whole genome shotgun (WGS) entry which is preliminary data.</text>
</comment>
<sequence>MELDPTVRKELIEKISETISPAAQRHRAMRVYIWEATVRVSYRLKRLLDITVSVAATILLMPVFLITAAAIWIENPGPVLFAQTRVGRNGRHFRFFKFRSMVVNADCMKDQLAAMNESAAGVIFKMKKDPRITKVGRIIRKLSIDELPQLLNVLKGDMSLVGPRPPLPREVAEYTLEERKRLHVMPGITCLWQVSGRSDIPFNEQVLLDMQYIQSSSITNDIALLLRTVPAVLTGRGAY</sequence>
<reference evidence="6 7" key="1">
    <citation type="submission" date="2018-12" db="EMBL/GenBank/DDBJ databases">
        <authorList>
            <person name="Lunina O.N."/>
            <person name="Grouzdev D.S."/>
            <person name="Gorlenko V.M."/>
            <person name="Savvichev A.S."/>
        </authorList>
    </citation>
    <scope>NUCLEOTIDE SEQUENCE [LARGE SCALE GENOMIC DNA]</scope>
    <source>
        <strain evidence="6 7">BrKhr-17</strain>
    </source>
</reference>
<reference evidence="5 9" key="3">
    <citation type="submission" date="2019-11" db="EMBL/GenBank/DDBJ databases">
        <title>Green- and brown-colored morphotypes of Chlorobia in the stratified aquatic ecosystems of Kandalaksha Gulf (White Sea): A model for study of the accessory genome evolution.</title>
        <authorList>
            <person name="Grouzdev D.S."/>
        </authorList>
    </citation>
    <scope>NUCLEOTIDE SEQUENCE [LARGE SCALE GENOMIC DNA]</scope>
    <source>
        <strain evidence="5 9">ZM</strain>
    </source>
</reference>
<feature type="transmembrane region" description="Helical" evidence="2">
    <location>
        <begin position="47"/>
        <end position="73"/>
    </location>
</feature>
<dbReference type="AlphaFoldDB" id="A0A432AU06"/>
<dbReference type="EMBL" id="VMRG01000001">
    <property type="protein sequence ID" value="KAA6231786.1"/>
    <property type="molecule type" value="Genomic_DNA"/>
</dbReference>
<keyword evidence="2" id="KW-1133">Transmembrane helix</keyword>
<keyword evidence="2" id="KW-0472">Membrane</keyword>
<keyword evidence="2" id="KW-0812">Transmembrane</keyword>
<name>A0A432AU06_CHLPH</name>
<feature type="domain" description="Bacterial sugar transferase" evidence="3">
    <location>
        <begin position="45"/>
        <end position="233"/>
    </location>
</feature>
<dbReference type="Proteomes" id="UP000327458">
    <property type="component" value="Unassembled WGS sequence"/>
</dbReference>
<dbReference type="PANTHER" id="PTHR30576">
    <property type="entry name" value="COLANIC BIOSYNTHESIS UDP-GLUCOSE LIPID CARRIER TRANSFERASE"/>
    <property type="match status" value="1"/>
</dbReference>
<dbReference type="PANTHER" id="PTHR30576:SF10">
    <property type="entry name" value="SLL5057 PROTEIN"/>
    <property type="match status" value="1"/>
</dbReference>
<gene>
    <name evidence="6" type="ORF">EKD02_06435</name>
    <name evidence="4" type="ORF">FP507_00670</name>
    <name evidence="5" type="ORF">GJ685_03555</name>
</gene>
<evidence type="ECO:0000313" key="9">
    <source>
        <dbReference type="Proteomes" id="UP000489351"/>
    </source>
</evidence>
<dbReference type="Proteomes" id="UP000489351">
    <property type="component" value="Unassembled WGS sequence"/>
</dbReference>
<dbReference type="RefSeq" id="WP_011358094.1">
    <property type="nucleotide sequence ID" value="NZ_CP041698.1"/>
</dbReference>
<evidence type="ECO:0000313" key="8">
    <source>
        <dbReference type="Proteomes" id="UP000327458"/>
    </source>
</evidence>
<dbReference type="Proteomes" id="UP000279908">
    <property type="component" value="Unassembled WGS sequence"/>
</dbReference>
<dbReference type="EMBL" id="RXYK01000008">
    <property type="protein sequence ID" value="RTY37757.1"/>
    <property type="molecule type" value="Genomic_DNA"/>
</dbReference>
<dbReference type="InterPro" id="IPR003362">
    <property type="entry name" value="Bact_transf"/>
</dbReference>
<dbReference type="GO" id="GO:0016780">
    <property type="term" value="F:phosphotransferase activity, for other substituted phosphate groups"/>
    <property type="evidence" value="ECO:0007669"/>
    <property type="project" value="TreeGrafter"/>
</dbReference>
<evidence type="ECO:0000259" key="3">
    <source>
        <dbReference type="Pfam" id="PF02397"/>
    </source>
</evidence>
<evidence type="ECO:0000313" key="4">
    <source>
        <dbReference type="EMBL" id="KAA6231786.1"/>
    </source>
</evidence>
<dbReference type="Pfam" id="PF02397">
    <property type="entry name" value="Bac_transf"/>
    <property type="match status" value="1"/>
</dbReference>
<evidence type="ECO:0000313" key="6">
    <source>
        <dbReference type="EMBL" id="RTY37757.1"/>
    </source>
</evidence>